<dbReference type="SUPFAM" id="SSF103473">
    <property type="entry name" value="MFS general substrate transporter"/>
    <property type="match status" value="1"/>
</dbReference>
<evidence type="ECO:0000256" key="2">
    <source>
        <dbReference type="ARBA" id="ARBA00004651"/>
    </source>
</evidence>
<keyword evidence="9 12" id="KW-0472">Membrane</keyword>
<comment type="function">
    <text evidence="1">Mediates high-affinity intracellular uptake of the rare oligo-element molybdenum.</text>
</comment>
<evidence type="ECO:0000256" key="8">
    <source>
        <dbReference type="ARBA" id="ARBA00023065"/>
    </source>
</evidence>
<feature type="transmembrane region" description="Helical" evidence="12">
    <location>
        <begin position="244"/>
        <end position="264"/>
    </location>
</feature>
<dbReference type="PANTHER" id="PTHR23516">
    <property type="entry name" value="SAM (S-ADENOSYL METHIONINE) TRANSPORTER"/>
    <property type="match status" value="1"/>
</dbReference>
<keyword evidence="5" id="KW-1003">Cell membrane</keyword>
<name>A0ABQ7H1B5_DUNSA</name>
<evidence type="ECO:0000256" key="4">
    <source>
        <dbReference type="ARBA" id="ARBA00022448"/>
    </source>
</evidence>
<evidence type="ECO:0000256" key="5">
    <source>
        <dbReference type="ARBA" id="ARBA00022475"/>
    </source>
</evidence>
<keyword evidence="4" id="KW-0813">Transport</keyword>
<evidence type="ECO:0000256" key="1">
    <source>
        <dbReference type="ARBA" id="ARBA00003019"/>
    </source>
</evidence>
<dbReference type="Gene3D" id="1.20.1250.20">
    <property type="entry name" value="MFS general substrate transporter like domains"/>
    <property type="match status" value="1"/>
</dbReference>
<comment type="caution">
    <text evidence="13">The sequence shown here is derived from an EMBL/GenBank/DDBJ whole genome shotgun (WGS) entry which is preliminary data.</text>
</comment>
<proteinExistence type="predicted"/>
<feature type="transmembrane region" description="Helical" evidence="12">
    <location>
        <begin position="71"/>
        <end position="95"/>
    </location>
</feature>
<gene>
    <name evidence="13" type="ORF">DUNSADRAFT_16030</name>
</gene>
<feature type="transmembrane region" description="Helical" evidence="12">
    <location>
        <begin position="135"/>
        <end position="155"/>
    </location>
</feature>
<evidence type="ECO:0000256" key="3">
    <source>
        <dbReference type="ARBA" id="ARBA00021242"/>
    </source>
</evidence>
<keyword evidence="7 12" id="KW-1133">Transmembrane helix</keyword>
<dbReference type="InterPro" id="IPR008509">
    <property type="entry name" value="MOT2/MFSD5"/>
</dbReference>
<sequence>MAIISGLVGNVLVEDLSLGIVAPFDASIAVMVLAGAVIVFTWTENYGKTTHRSIGAQFSEALQAIYADQRIALLGAMQSLFEASMYTFVFLWTPALSPNGEKLPHGVVFSCFMTACMAGSALTGLLIRKCRPQDYMAYVYLISAISLAVPSVFHLDQSAHHTGLLGADGTQVEQESKGGISMQGKIELLAFCAFEGCVGIFWPTQMTLRASFVPEELRSTILNVFRIPLNLFVCLGLYKVSNLPLSVMFGLCVLFLMGCVVFQLRLNYLIKKGQGLKPAR</sequence>
<feature type="transmembrane region" description="Helical" evidence="12">
    <location>
        <begin position="107"/>
        <end position="128"/>
    </location>
</feature>
<keyword evidence="8" id="KW-0406">Ion transport</keyword>
<dbReference type="Pfam" id="PF05631">
    <property type="entry name" value="MFS_5"/>
    <property type="match status" value="1"/>
</dbReference>
<evidence type="ECO:0000256" key="11">
    <source>
        <dbReference type="ARBA" id="ARBA00032555"/>
    </source>
</evidence>
<evidence type="ECO:0000256" key="12">
    <source>
        <dbReference type="SAM" id="Phobius"/>
    </source>
</evidence>
<comment type="subcellular location">
    <subcellularLocation>
        <location evidence="2">Cell membrane</location>
        <topology evidence="2">Multi-pass membrane protein</topology>
    </subcellularLocation>
</comment>
<dbReference type="EMBL" id="MU069507">
    <property type="protein sequence ID" value="KAF5840657.1"/>
    <property type="molecule type" value="Genomic_DNA"/>
</dbReference>
<feature type="transmembrane region" description="Helical" evidence="12">
    <location>
        <begin position="20"/>
        <end position="42"/>
    </location>
</feature>
<evidence type="ECO:0000256" key="9">
    <source>
        <dbReference type="ARBA" id="ARBA00023136"/>
    </source>
</evidence>
<dbReference type="Proteomes" id="UP000815325">
    <property type="component" value="Unassembled WGS sequence"/>
</dbReference>
<evidence type="ECO:0000256" key="6">
    <source>
        <dbReference type="ARBA" id="ARBA00022692"/>
    </source>
</evidence>
<evidence type="ECO:0000313" key="14">
    <source>
        <dbReference type="Proteomes" id="UP000815325"/>
    </source>
</evidence>
<keyword evidence="14" id="KW-1185">Reference proteome</keyword>
<organism evidence="13 14">
    <name type="scientific">Dunaliella salina</name>
    <name type="common">Green alga</name>
    <name type="synonym">Protococcus salinus</name>
    <dbReference type="NCBI Taxonomy" id="3046"/>
    <lineage>
        <taxon>Eukaryota</taxon>
        <taxon>Viridiplantae</taxon>
        <taxon>Chlorophyta</taxon>
        <taxon>core chlorophytes</taxon>
        <taxon>Chlorophyceae</taxon>
        <taxon>CS clade</taxon>
        <taxon>Chlamydomonadales</taxon>
        <taxon>Dunaliellaceae</taxon>
        <taxon>Dunaliella</taxon>
    </lineage>
</organism>
<reference evidence="13" key="1">
    <citation type="submission" date="2017-08" db="EMBL/GenBank/DDBJ databases">
        <authorList>
            <person name="Polle J.E."/>
            <person name="Barry K."/>
            <person name="Cushman J."/>
            <person name="Schmutz J."/>
            <person name="Tran D."/>
            <person name="Hathwaick L.T."/>
            <person name="Yim W.C."/>
            <person name="Jenkins J."/>
            <person name="Mckie-Krisberg Z.M."/>
            <person name="Prochnik S."/>
            <person name="Lindquist E."/>
            <person name="Dockter R.B."/>
            <person name="Adam C."/>
            <person name="Molina H."/>
            <person name="Bunkerborg J."/>
            <person name="Jin E."/>
            <person name="Buchheim M."/>
            <person name="Magnuson J."/>
        </authorList>
    </citation>
    <scope>NUCLEOTIDE SEQUENCE</scope>
    <source>
        <strain evidence="13">CCAP 19/18</strain>
    </source>
</reference>
<dbReference type="InterPro" id="IPR036259">
    <property type="entry name" value="MFS_trans_sf"/>
</dbReference>
<accession>A0ABQ7H1B5</accession>
<dbReference type="PANTHER" id="PTHR23516:SF1">
    <property type="entry name" value="MOLYBDATE-ANION TRANSPORTER"/>
    <property type="match status" value="1"/>
</dbReference>
<evidence type="ECO:0000256" key="10">
    <source>
        <dbReference type="ARBA" id="ARBA00030646"/>
    </source>
</evidence>
<evidence type="ECO:0000256" key="7">
    <source>
        <dbReference type="ARBA" id="ARBA00022989"/>
    </source>
</evidence>
<protein>
    <recommendedName>
        <fullName evidence="3">Molybdate-anion transporter</fullName>
    </recommendedName>
    <alternativeName>
        <fullName evidence="10">Major facilitator superfamily domain-containing protein 5</fullName>
    </alternativeName>
    <alternativeName>
        <fullName evidence="11">Molybdate transporter 2 homolog</fullName>
    </alternativeName>
</protein>
<keyword evidence="6 12" id="KW-0812">Transmembrane</keyword>
<evidence type="ECO:0000313" key="13">
    <source>
        <dbReference type="EMBL" id="KAF5840657.1"/>
    </source>
</evidence>